<proteinExistence type="predicted"/>
<dbReference type="PANTHER" id="PTHR12138">
    <property type="entry name" value="PRIMATE-EXPANDED PROTEIN FAMILY"/>
    <property type="match status" value="1"/>
</dbReference>
<dbReference type="AlphaFoldDB" id="G7MFN8"/>
<dbReference type="PANTHER" id="PTHR12138:SF152">
    <property type="entry name" value="C2H2-TYPE DOMAIN-CONTAINING PROTEIN"/>
    <property type="match status" value="1"/>
</dbReference>
<accession>G7MFN8</accession>
<organism evidence="2">
    <name type="scientific">Macaca mulatta</name>
    <name type="common">Rhesus macaque</name>
    <dbReference type="NCBI Taxonomy" id="9544"/>
    <lineage>
        <taxon>Eukaryota</taxon>
        <taxon>Metazoa</taxon>
        <taxon>Chordata</taxon>
        <taxon>Craniata</taxon>
        <taxon>Vertebrata</taxon>
        <taxon>Euteleostomi</taxon>
        <taxon>Mammalia</taxon>
        <taxon>Eutheria</taxon>
        <taxon>Euarchontoglires</taxon>
        <taxon>Primates</taxon>
        <taxon>Haplorrhini</taxon>
        <taxon>Catarrhini</taxon>
        <taxon>Cercopithecidae</taxon>
        <taxon>Cercopithecinae</taxon>
        <taxon>Macaca</taxon>
    </lineage>
</organism>
<feature type="non-terminal residue" evidence="2">
    <location>
        <position position="1"/>
    </location>
</feature>
<gene>
    <name evidence="2" type="ORF">EGK_02111</name>
</gene>
<feature type="non-terminal residue" evidence="2">
    <location>
        <position position="98"/>
    </location>
</feature>
<name>G7MFN8_MACMU</name>
<reference evidence="2" key="1">
    <citation type="journal article" date="2011" name="Nat. Biotechnol.">
        <title>Genome sequencing and comparison of two nonhuman primate animal models, the cynomolgus and Chinese rhesus macaques.</title>
        <authorList>
            <person name="Yan G."/>
            <person name="Zhang G."/>
            <person name="Fang X."/>
            <person name="Zhang Y."/>
            <person name="Li C."/>
            <person name="Ling F."/>
            <person name="Cooper D.N."/>
            <person name="Li Q."/>
            <person name="Li Y."/>
            <person name="van Gool A.J."/>
            <person name="Du H."/>
            <person name="Chen J."/>
            <person name="Chen R."/>
            <person name="Zhang P."/>
            <person name="Huang Z."/>
            <person name="Thompson J.R."/>
            <person name="Meng Y."/>
            <person name="Bai Y."/>
            <person name="Wang J."/>
            <person name="Zhuo M."/>
            <person name="Wang T."/>
            <person name="Huang Y."/>
            <person name="Wei L."/>
            <person name="Li J."/>
            <person name="Wang Z."/>
            <person name="Hu H."/>
            <person name="Yang P."/>
            <person name="Le L."/>
            <person name="Stenson P.D."/>
            <person name="Li B."/>
            <person name="Liu X."/>
            <person name="Ball E.V."/>
            <person name="An N."/>
            <person name="Huang Q."/>
            <person name="Zhang Y."/>
            <person name="Fan W."/>
            <person name="Zhang X."/>
            <person name="Li Y."/>
            <person name="Wang W."/>
            <person name="Katze M.G."/>
            <person name="Su B."/>
            <person name="Nielsen R."/>
            <person name="Yang H."/>
            <person name="Wang J."/>
            <person name="Wang X."/>
            <person name="Wang J."/>
        </authorList>
    </citation>
    <scope>NUCLEOTIDE SEQUENCE [LARGE SCALE GENOMIC DNA]</scope>
    <source>
        <strain evidence="2">CR-5</strain>
    </source>
</reference>
<evidence type="ECO:0000256" key="1">
    <source>
        <dbReference type="SAM" id="MobiDB-lite"/>
    </source>
</evidence>
<sequence length="98" mass="10347">FFFFETKSRSVAQAGVQCQNLSHCNLCLPGSSNSPASASQVAGTTGAHHHTWLIFVFLVETAFHHVGQAGLQLLTSSDPPTSPSQSAGITGVSHRAWP</sequence>
<feature type="region of interest" description="Disordered" evidence="1">
    <location>
        <begin position="74"/>
        <end position="98"/>
    </location>
</feature>
<dbReference type="PRINTS" id="PR02045">
    <property type="entry name" value="F138DOMAIN"/>
</dbReference>
<feature type="compositionally biased region" description="Low complexity" evidence="1">
    <location>
        <begin position="74"/>
        <end position="86"/>
    </location>
</feature>
<dbReference type="Proteomes" id="UP000013456">
    <property type="component" value="Chromosome 1"/>
</dbReference>
<protein>
    <submittedName>
        <fullName evidence="2">Uncharacterized protein</fullName>
    </submittedName>
</protein>
<evidence type="ECO:0000313" key="2">
    <source>
        <dbReference type="EMBL" id="EHH15935.1"/>
    </source>
</evidence>
<dbReference type="EMBL" id="CM001253">
    <property type="protein sequence ID" value="EHH15935.1"/>
    <property type="molecule type" value="Genomic_DNA"/>
</dbReference>